<dbReference type="Proteomes" id="UP001392437">
    <property type="component" value="Unassembled WGS sequence"/>
</dbReference>
<proteinExistence type="predicted"/>
<keyword evidence="2" id="KW-1185">Reference proteome</keyword>
<evidence type="ECO:0000313" key="1">
    <source>
        <dbReference type="EMBL" id="KAK8097137.1"/>
    </source>
</evidence>
<dbReference type="EMBL" id="JAQQWP010000010">
    <property type="protein sequence ID" value="KAK8097137.1"/>
    <property type="molecule type" value="Genomic_DNA"/>
</dbReference>
<organism evidence="1 2">
    <name type="scientific">Apiospora kogelbergensis</name>
    <dbReference type="NCBI Taxonomy" id="1337665"/>
    <lineage>
        <taxon>Eukaryota</taxon>
        <taxon>Fungi</taxon>
        <taxon>Dikarya</taxon>
        <taxon>Ascomycota</taxon>
        <taxon>Pezizomycotina</taxon>
        <taxon>Sordariomycetes</taxon>
        <taxon>Xylariomycetidae</taxon>
        <taxon>Amphisphaeriales</taxon>
        <taxon>Apiosporaceae</taxon>
        <taxon>Apiospora</taxon>
    </lineage>
</organism>
<evidence type="ECO:0000313" key="2">
    <source>
        <dbReference type="Proteomes" id="UP001392437"/>
    </source>
</evidence>
<reference evidence="1 2" key="1">
    <citation type="submission" date="2023-01" db="EMBL/GenBank/DDBJ databases">
        <title>Analysis of 21 Apiospora genomes using comparative genomics revels a genus with tremendous synthesis potential of carbohydrate active enzymes and secondary metabolites.</title>
        <authorList>
            <person name="Sorensen T."/>
        </authorList>
    </citation>
    <scope>NUCLEOTIDE SEQUENCE [LARGE SCALE GENOMIC DNA]</scope>
    <source>
        <strain evidence="1 2">CBS 117206</strain>
    </source>
</reference>
<sequence>MEATGAALAWTITSSGTSRQTVFGCTTPDRMHITMGREMGFPGLPAALADAGWLGTEVVGGKASS</sequence>
<name>A0AAW0QA44_9PEZI</name>
<gene>
    <name evidence="1" type="ORF">PG999_013081</name>
</gene>
<dbReference type="AlphaFoldDB" id="A0AAW0QA44"/>
<accession>A0AAW0QA44</accession>
<protein>
    <submittedName>
        <fullName evidence="1">Uncharacterized protein</fullName>
    </submittedName>
</protein>
<comment type="caution">
    <text evidence="1">The sequence shown here is derived from an EMBL/GenBank/DDBJ whole genome shotgun (WGS) entry which is preliminary data.</text>
</comment>